<evidence type="ECO:0000256" key="3">
    <source>
        <dbReference type="ARBA" id="ARBA00023159"/>
    </source>
</evidence>
<dbReference type="RefSeq" id="WP_057002684.1">
    <property type="nucleotide sequence ID" value="NZ_AZGA01000057.1"/>
</dbReference>
<feature type="domain" description="Response regulatory" evidence="6">
    <location>
        <begin position="3"/>
        <end position="132"/>
    </location>
</feature>
<dbReference type="PATRIC" id="fig|1423734.3.peg.3223"/>
<dbReference type="GO" id="GO:0003677">
    <property type="term" value="F:DNA binding"/>
    <property type="evidence" value="ECO:0007669"/>
    <property type="project" value="InterPro"/>
</dbReference>
<dbReference type="Gene3D" id="3.40.50.2300">
    <property type="match status" value="1"/>
</dbReference>
<evidence type="ECO:0000259" key="7">
    <source>
        <dbReference type="PROSITE" id="PS50930"/>
    </source>
</evidence>
<dbReference type="Pfam" id="PF04397">
    <property type="entry name" value="LytTR"/>
    <property type="match status" value="1"/>
</dbReference>
<proteinExistence type="predicted"/>
<keyword evidence="2" id="KW-0902">Two-component regulatory system</keyword>
<comment type="function">
    <text evidence="4">Required for high-level post-exponential phase expression of a series of secreted proteins.</text>
</comment>
<dbReference type="GO" id="GO:0000156">
    <property type="term" value="F:phosphorelay response regulator activity"/>
    <property type="evidence" value="ECO:0007669"/>
    <property type="project" value="InterPro"/>
</dbReference>
<dbReference type="SUPFAM" id="SSF52172">
    <property type="entry name" value="CheY-like"/>
    <property type="match status" value="1"/>
</dbReference>
<evidence type="ECO:0008006" key="10">
    <source>
        <dbReference type="Google" id="ProtNLM"/>
    </source>
</evidence>
<evidence type="ECO:0000256" key="5">
    <source>
        <dbReference type="PROSITE-ProRule" id="PRU00169"/>
    </source>
</evidence>
<dbReference type="SMART" id="SM00850">
    <property type="entry name" value="LytTR"/>
    <property type="match status" value="1"/>
</dbReference>
<evidence type="ECO:0000313" key="9">
    <source>
        <dbReference type="Proteomes" id="UP000051236"/>
    </source>
</evidence>
<keyword evidence="9" id="KW-1185">Reference proteome</keyword>
<dbReference type="InterPro" id="IPR046947">
    <property type="entry name" value="LytR-like"/>
</dbReference>
<keyword evidence="3" id="KW-0010">Activator</keyword>
<protein>
    <recommendedName>
        <fullName evidence="10">Response regulator</fullName>
    </recommendedName>
</protein>
<dbReference type="PANTHER" id="PTHR37299">
    <property type="entry name" value="TRANSCRIPTIONAL REGULATOR-RELATED"/>
    <property type="match status" value="1"/>
</dbReference>
<dbReference type="InterPro" id="IPR001789">
    <property type="entry name" value="Sig_transdc_resp-reg_receiver"/>
</dbReference>
<name>A0A0R1XTY8_9LACO</name>
<evidence type="ECO:0000313" key="8">
    <source>
        <dbReference type="EMBL" id="KRM33093.1"/>
    </source>
</evidence>
<sequence>MIDILILEDTAAERLRYADIIQKRIQVNPSDHPYDMQLALATANPREILNYIQTHAEATILAVLDIHIQNDALSGIDIAETLRHAYPLANIVFITTHDDLLPLTLKRKVAPLDFIYKESGAGEIKTSLRQDVDVVHHWYQQVSNTLKTHFTYEALPGVYRKIDFADIDYFQTQPGYDHQLLLVGKGLHVEFRGELAQLAAKYPKLMRCDRGYLLNPDNMTTFDAKKRLVYFDQAKTVSCKVSTRKINDVLDFFKSH</sequence>
<dbReference type="AlphaFoldDB" id="A0A0R1XTY8"/>
<evidence type="ECO:0000256" key="1">
    <source>
        <dbReference type="ARBA" id="ARBA00022490"/>
    </source>
</evidence>
<evidence type="ECO:0000259" key="6">
    <source>
        <dbReference type="PROSITE" id="PS50110"/>
    </source>
</evidence>
<organism evidence="8 9">
    <name type="scientific">Agrilactobacillus composti DSM 18527 = JCM 14202</name>
    <dbReference type="NCBI Taxonomy" id="1423734"/>
    <lineage>
        <taxon>Bacteria</taxon>
        <taxon>Bacillati</taxon>
        <taxon>Bacillota</taxon>
        <taxon>Bacilli</taxon>
        <taxon>Lactobacillales</taxon>
        <taxon>Lactobacillaceae</taxon>
        <taxon>Agrilactobacillus</taxon>
    </lineage>
</organism>
<dbReference type="Gene3D" id="2.40.50.1020">
    <property type="entry name" value="LytTr DNA-binding domain"/>
    <property type="match status" value="1"/>
</dbReference>
<dbReference type="EMBL" id="AZGA01000057">
    <property type="protein sequence ID" value="KRM33093.1"/>
    <property type="molecule type" value="Genomic_DNA"/>
</dbReference>
<dbReference type="PANTHER" id="PTHR37299:SF3">
    <property type="entry name" value="STAGE 0 SPORULATION PROTEIN A HOMOLOG"/>
    <property type="match status" value="1"/>
</dbReference>
<reference evidence="8 9" key="1">
    <citation type="journal article" date="2015" name="Genome Announc.">
        <title>Expanding the biotechnology potential of lactobacilli through comparative genomics of 213 strains and associated genera.</title>
        <authorList>
            <person name="Sun Z."/>
            <person name="Harris H.M."/>
            <person name="McCann A."/>
            <person name="Guo C."/>
            <person name="Argimon S."/>
            <person name="Zhang W."/>
            <person name="Yang X."/>
            <person name="Jeffery I.B."/>
            <person name="Cooney J.C."/>
            <person name="Kagawa T.F."/>
            <person name="Liu W."/>
            <person name="Song Y."/>
            <person name="Salvetti E."/>
            <person name="Wrobel A."/>
            <person name="Rasinkangas P."/>
            <person name="Parkhill J."/>
            <person name="Rea M.C."/>
            <person name="O'Sullivan O."/>
            <person name="Ritari J."/>
            <person name="Douillard F.P."/>
            <person name="Paul Ross R."/>
            <person name="Yang R."/>
            <person name="Briner A.E."/>
            <person name="Felis G.E."/>
            <person name="de Vos W.M."/>
            <person name="Barrangou R."/>
            <person name="Klaenhammer T.R."/>
            <person name="Caufield P.W."/>
            <person name="Cui Y."/>
            <person name="Zhang H."/>
            <person name="O'Toole P.W."/>
        </authorList>
    </citation>
    <scope>NUCLEOTIDE SEQUENCE [LARGE SCALE GENOMIC DNA]</scope>
    <source>
        <strain evidence="8 9">DSM 18527</strain>
    </source>
</reference>
<dbReference type="PROSITE" id="PS50110">
    <property type="entry name" value="RESPONSE_REGULATORY"/>
    <property type="match status" value="1"/>
</dbReference>
<evidence type="ECO:0000256" key="4">
    <source>
        <dbReference type="ARBA" id="ARBA00037164"/>
    </source>
</evidence>
<dbReference type="PROSITE" id="PS50930">
    <property type="entry name" value="HTH_LYTTR"/>
    <property type="match status" value="1"/>
</dbReference>
<keyword evidence="1" id="KW-0963">Cytoplasm</keyword>
<dbReference type="eggNOG" id="COG3279">
    <property type="taxonomic scope" value="Bacteria"/>
</dbReference>
<evidence type="ECO:0000256" key="2">
    <source>
        <dbReference type="ARBA" id="ARBA00023012"/>
    </source>
</evidence>
<accession>A0A0R1XTY8</accession>
<comment type="caution">
    <text evidence="8">The sequence shown here is derived from an EMBL/GenBank/DDBJ whole genome shotgun (WGS) entry which is preliminary data.</text>
</comment>
<dbReference type="InterPro" id="IPR011006">
    <property type="entry name" value="CheY-like_superfamily"/>
</dbReference>
<dbReference type="STRING" id="1423734.FC83_GL003174"/>
<dbReference type="Proteomes" id="UP000051236">
    <property type="component" value="Unassembled WGS sequence"/>
</dbReference>
<feature type="modified residue" description="4-aspartylphosphate" evidence="5">
    <location>
        <position position="65"/>
    </location>
</feature>
<dbReference type="InterPro" id="IPR007492">
    <property type="entry name" value="LytTR_DNA-bd_dom"/>
</dbReference>
<feature type="domain" description="HTH LytTR-type" evidence="7">
    <location>
        <begin position="161"/>
        <end position="255"/>
    </location>
</feature>
<keyword evidence="5" id="KW-0597">Phosphoprotein</keyword>
<gene>
    <name evidence="8" type="ORF">FC83_GL003174</name>
</gene>